<dbReference type="AlphaFoldDB" id="A0A841L9E5"/>
<name>A0A841L9E5_9SPHN</name>
<sequence length="648" mass="71095">MAVFRTPQPKHRGDQRQHGGDHHPEPAGADGGNKAGQGGLAICRAVGRVRGRDDRMGRVLHRCPVAQRTASVNHGAGAGMPCRPLRRATSLQKCLNAAQQGRNGQGRDERSQSGSVASNAVLRPYDPQRKLWVGWRVLLFVALVAVSAFYGMMAAVLPMRLISFPLAPILIMAGLILWLLPDIGGMHDRFYEKLLLWVLAVHMLWPPYIALNVPGLPWISPPRIVMAILVATFLMNLATSQQMRSEAAASVKVLPRINTVFWCFWLLTTLTVFISRDPSQAITKYVNNQIFWTMMFVLGAVVGRREGMARRAAVAIVASTIPAALTSMYEFRVGKVFWVEYLPTWLWGDTELVGNLLDSSARSTTADLYRVRGTTMNALYFAEYLSMVLPLAVHLAFTSKIFWKRALLAAGIMAMMVAMYLTGARSGNIGILLTFGLYTMLAAIRRRTDNPGSIGAMATLVSYPVIAMVGVATILLWRRAYVLVLGGGQHSPSNEAREVQWANGIDILQRNPIGHGAGNSAETLGYTNLGGSLTIDTYYLSLMLDYGVIALPLFFLIFSSPLFLAFKSVFRKNDNDVEMLVPMGIGLFNLLIIKSVQSSESNLPVAYILLGVCFALTARMYGNAREKVAADAKLPAAWRPVQAPQPAE</sequence>
<dbReference type="PANTHER" id="PTHR37422:SF13">
    <property type="entry name" value="LIPOPOLYSACCHARIDE BIOSYNTHESIS PROTEIN PA4999-RELATED"/>
    <property type="match status" value="1"/>
</dbReference>
<proteinExistence type="predicted"/>
<comment type="caution">
    <text evidence="8">The sequence shown here is derived from an EMBL/GenBank/DDBJ whole genome shotgun (WGS) entry which is preliminary data.</text>
</comment>
<feature type="transmembrane region" description="Helical" evidence="6">
    <location>
        <begin position="605"/>
        <end position="622"/>
    </location>
</feature>
<dbReference type="InterPro" id="IPR007016">
    <property type="entry name" value="O-antigen_ligase-rel_domated"/>
</dbReference>
<evidence type="ECO:0000256" key="1">
    <source>
        <dbReference type="ARBA" id="ARBA00004141"/>
    </source>
</evidence>
<protein>
    <recommendedName>
        <fullName evidence="7">O-antigen ligase-related domain-containing protein</fullName>
    </recommendedName>
</protein>
<evidence type="ECO:0000256" key="5">
    <source>
        <dbReference type="SAM" id="MobiDB-lite"/>
    </source>
</evidence>
<feature type="region of interest" description="Disordered" evidence="5">
    <location>
        <begin position="1"/>
        <end position="36"/>
    </location>
</feature>
<feature type="transmembrane region" description="Helical" evidence="6">
    <location>
        <begin position="162"/>
        <end position="181"/>
    </location>
</feature>
<feature type="compositionally biased region" description="Basic and acidic residues" evidence="5">
    <location>
        <begin position="11"/>
        <end position="25"/>
    </location>
</feature>
<feature type="transmembrane region" description="Helical" evidence="6">
    <location>
        <begin position="546"/>
        <end position="565"/>
    </location>
</feature>
<dbReference type="EMBL" id="JACIIV010000011">
    <property type="protein sequence ID" value="MBB6227583.1"/>
    <property type="molecule type" value="Genomic_DNA"/>
</dbReference>
<keyword evidence="3 6" id="KW-1133">Transmembrane helix</keyword>
<evidence type="ECO:0000256" key="2">
    <source>
        <dbReference type="ARBA" id="ARBA00022692"/>
    </source>
</evidence>
<accession>A0A841L9E5</accession>
<evidence type="ECO:0000256" key="6">
    <source>
        <dbReference type="SAM" id="Phobius"/>
    </source>
</evidence>
<feature type="domain" description="O-antigen ligase-related" evidence="7">
    <location>
        <begin position="412"/>
        <end position="555"/>
    </location>
</feature>
<evidence type="ECO:0000256" key="4">
    <source>
        <dbReference type="ARBA" id="ARBA00023136"/>
    </source>
</evidence>
<dbReference type="Pfam" id="PF04932">
    <property type="entry name" value="Wzy_C"/>
    <property type="match status" value="1"/>
</dbReference>
<dbReference type="Proteomes" id="UP000538147">
    <property type="component" value="Unassembled WGS sequence"/>
</dbReference>
<reference evidence="8 9" key="1">
    <citation type="submission" date="2020-08" db="EMBL/GenBank/DDBJ databases">
        <title>Genomic Encyclopedia of Type Strains, Phase IV (KMG-IV): sequencing the most valuable type-strain genomes for metagenomic binning, comparative biology and taxonomic classification.</title>
        <authorList>
            <person name="Goeker M."/>
        </authorList>
    </citation>
    <scope>NUCLEOTIDE SEQUENCE [LARGE SCALE GENOMIC DNA]</scope>
    <source>
        <strain evidence="8 9">DSM 102189</strain>
    </source>
</reference>
<organism evidence="8 9">
    <name type="scientific">Polymorphobacter multimanifer</name>
    <dbReference type="NCBI Taxonomy" id="1070431"/>
    <lineage>
        <taxon>Bacteria</taxon>
        <taxon>Pseudomonadati</taxon>
        <taxon>Pseudomonadota</taxon>
        <taxon>Alphaproteobacteria</taxon>
        <taxon>Sphingomonadales</taxon>
        <taxon>Sphingosinicellaceae</taxon>
        <taxon>Polymorphobacter</taxon>
    </lineage>
</organism>
<evidence type="ECO:0000313" key="8">
    <source>
        <dbReference type="EMBL" id="MBB6227583.1"/>
    </source>
</evidence>
<evidence type="ECO:0000259" key="7">
    <source>
        <dbReference type="Pfam" id="PF04932"/>
    </source>
</evidence>
<gene>
    <name evidence="8" type="ORF">FHS79_001752</name>
</gene>
<keyword evidence="2 6" id="KW-0812">Transmembrane</keyword>
<feature type="transmembrane region" description="Helical" evidence="6">
    <location>
        <begin position="223"/>
        <end position="241"/>
    </location>
</feature>
<keyword evidence="9" id="KW-1185">Reference proteome</keyword>
<feature type="transmembrane region" description="Helical" evidence="6">
    <location>
        <begin position="253"/>
        <end position="274"/>
    </location>
</feature>
<dbReference type="InterPro" id="IPR051533">
    <property type="entry name" value="WaaL-like"/>
</dbReference>
<evidence type="ECO:0000313" key="9">
    <source>
        <dbReference type="Proteomes" id="UP000538147"/>
    </source>
</evidence>
<feature type="transmembrane region" description="Helical" evidence="6">
    <location>
        <begin position="133"/>
        <end position="156"/>
    </location>
</feature>
<keyword evidence="4 6" id="KW-0472">Membrane</keyword>
<comment type="subcellular location">
    <subcellularLocation>
        <location evidence="1">Membrane</location>
        <topology evidence="1">Multi-pass membrane protein</topology>
    </subcellularLocation>
</comment>
<feature type="transmembrane region" description="Helical" evidence="6">
    <location>
        <begin position="193"/>
        <end position="211"/>
    </location>
</feature>
<dbReference type="PANTHER" id="PTHR37422">
    <property type="entry name" value="TEICHURONIC ACID BIOSYNTHESIS PROTEIN TUAE"/>
    <property type="match status" value="1"/>
</dbReference>
<feature type="transmembrane region" description="Helical" evidence="6">
    <location>
        <begin position="577"/>
        <end position="593"/>
    </location>
</feature>
<evidence type="ECO:0000256" key="3">
    <source>
        <dbReference type="ARBA" id="ARBA00022989"/>
    </source>
</evidence>
<feature type="transmembrane region" description="Helical" evidence="6">
    <location>
        <begin position="456"/>
        <end position="477"/>
    </location>
</feature>
<dbReference type="GO" id="GO:0016020">
    <property type="term" value="C:membrane"/>
    <property type="evidence" value="ECO:0007669"/>
    <property type="project" value="UniProtKB-SubCell"/>
</dbReference>
<feature type="transmembrane region" description="Helical" evidence="6">
    <location>
        <begin position="378"/>
        <end position="397"/>
    </location>
</feature>
<feature type="transmembrane region" description="Helical" evidence="6">
    <location>
        <begin position="286"/>
        <end position="303"/>
    </location>
</feature>